<gene>
    <name evidence="2" type="ORF">Y88_2488</name>
</gene>
<keyword evidence="1" id="KW-0472">Membrane</keyword>
<protein>
    <recommendedName>
        <fullName evidence="4">Transmembrane protein</fullName>
    </recommendedName>
</protein>
<keyword evidence="1" id="KW-1133">Transmembrane helix</keyword>
<keyword evidence="1" id="KW-0812">Transmembrane</keyword>
<evidence type="ECO:0000256" key="1">
    <source>
        <dbReference type="SAM" id="Phobius"/>
    </source>
</evidence>
<dbReference type="Proteomes" id="UP000004728">
    <property type="component" value="Unassembled WGS sequence"/>
</dbReference>
<organism evidence="2 3">
    <name type="scientific">Novosphingobium nitrogenifigens DSM 19370</name>
    <dbReference type="NCBI Taxonomy" id="983920"/>
    <lineage>
        <taxon>Bacteria</taxon>
        <taxon>Pseudomonadati</taxon>
        <taxon>Pseudomonadota</taxon>
        <taxon>Alphaproteobacteria</taxon>
        <taxon>Sphingomonadales</taxon>
        <taxon>Sphingomonadaceae</taxon>
        <taxon>Novosphingobium</taxon>
    </lineage>
</organism>
<dbReference type="EMBL" id="AEWJ01000025">
    <property type="protein sequence ID" value="EGD59704.1"/>
    <property type="molecule type" value="Genomic_DNA"/>
</dbReference>
<name>F1Z6P4_9SPHN</name>
<comment type="caution">
    <text evidence="2">The sequence shown here is derived from an EMBL/GenBank/DDBJ whole genome shotgun (WGS) entry which is preliminary data.</text>
</comment>
<sequence>MSDTVAHALLVCTALQICVTMQFIDNAATSALPLVVLLVLVVGVMPLFRHYDRTWECPPPGTDHAAHFRRDRIMVWIAAIGLPFATTGIFILLGW</sequence>
<evidence type="ECO:0000313" key="2">
    <source>
        <dbReference type="EMBL" id="EGD59704.1"/>
    </source>
</evidence>
<reference evidence="2 3" key="1">
    <citation type="journal article" date="2012" name="J. Bacteriol.">
        <title>Draft Genome Sequence of Novosphingobium nitrogenifigens Y88T.</title>
        <authorList>
            <person name="Strabala T.J."/>
            <person name="Macdonald L."/>
            <person name="Liu V."/>
            <person name="Smit A.M."/>
        </authorList>
    </citation>
    <scope>NUCLEOTIDE SEQUENCE [LARGE SCALE GENOMIC DNA]</scope>
    <source>
        <strain evidence="2 3">DSM 19370</strain>
    </source>
</reference>
<evidence type="ECO:0000313" key="3">
    <source>
        <dbReference type="Proteomes" id="UP000004728"/>
    </source>
</evidence>
<dbReference type="AlphaFoldDB" id="F1Z6P4"/>
<evidence type="ECO:0008006" key="4">
    <source>
        <dbReference type="Google" id="ProtNLM"/>
    </source>
</evidence>
<keyword evidence="3" id="KW-1185">Reference proteome</keyword>
<proteinExistence type="predicted"/>
<accession>F1Z6P4</accession>
<feature type="transmembrane region" description="Helical" evidence="1">
    <location>
        <begin position="30"/>
        <end position="48"/>
    </location>
</feature>
<feature type="transmembrane region" description="Helical" evidence="1">
    <location>
        <begin position="73"/>
        <end position="93"/>
    </location>
</feature>
<dbReference type="HOGENOM" id="CLU_153185_0_0_5"/>
<dbReference type="InParanoid" id="F1Z6P4"/>